<dbReference type="KEGG" id="ssan:NX02_03730"/>
<organism evidence="2 3">
    <name type="scientific">Sphingomonas sanxanigenens DSM 19645 = NX02</name>
    <dbReference type="NCBI Taxonomy" id="1123269"/>
    <lineage>
        <taxon>Bacteria</taxon>
        <taxon>Pseudomonadati</taxon>
        <taxon>Pseudomonadota</taxon>
        <taxon>Alphaproteobacteria</taxon>
        <taxon>Sphingomonadales</taxon>
        <taxon>Sphingomonadaceae</taxon>
        <taxon>Sphingomonas</taxon>
    </lineage>
</organism>
<dbReference type="EMBL" id="CP006644">
    <property type="protein sequence ID" value="AHE52500.1"/>
    <property type="molecule type" value="Genomic_DNA"/>
</dbReference>
<evidence type="ECO:0008006" key="4">
    <source>
        <dbReference type="Google" id="ProtNLM"/>
    </source>
</evidence>
<evidence type="ECO:0000256" key="1">
    <source>
        <dbReference type="SAM" id="MobiDB-lite"/>
    </source>
</evidence>
<evidence type="ECO:0000313" key="2">
    <source>
        <dbReference type="EMBL" id="AHE52500.1"/>
    </source>
</evidence>
<accession>W0AA25</accession>
<reference evidence="2 3" key="1">
    <citation type="submission" date="2013-07" db="EMBL/GenBank/DDBJ databases">
        <title>Completed genome of Sphingomonas sanxanigenens NX02.</title>
        <authorList>
            <person name="Ma T."/>
            <person name="Huang H."/>
            <person name="Wu M."/>
            <person name="Li X."/>
            <person name="Li G."/>
        </authorList>
    </citation>
    <scope>NUCLEOTIDE SEQUENCE [LARGE SCALE GENOMIC DNA]</scope>
    <source>
        <strain evidence="2 3">NX02</strain>
    </source>
</reference>
<sequence length="165" mass="18343">MVAALVDALFRDYGEAVSSGAIERVQQMWSFPAFMMFDGRQVVLDAAAFGENSKRLDAFYRGHGMARIDYDVIELLCLTPTTASVRTIVRLYDSEDRIVTQWAHVHLLSDTEDGLRIAAALPDEEMRAWDALAMTPGGRDRRAGPTPMRPGKRAVEGRQRSPGLT</sequence>
<dbReference type="HOGENOM" id="CLU_1609741_0_0_5"/>
<proteinExistence type="predicted"/>
<dbReference type="Proteomes" id="UP000018851">
    <property type="component" value="Chromosome"/>
</dbReference>
<protein>
    <recommendedName>
        <fullName evidence="4">SnoaL-like domain-containing protein</fullName>
    </recommendedName>
</protein>
<evidence type="ECO:0000313" key="3">
    <source>
        <dbReference type="Proteomes" id="UP000018851"/>
    </source>
</evidence>
<dbReference type="PATRIC" id="fig|1123269.5.peg.731"/>
<dbReference type="RefSeq" id="WP_025290806.1">
    <property type="nucleotide sequence ID" value="NZ_CP006644.1"/>
</dbReference>
<gene>
    <name evidence="2" type="ORF">NX02_03730</name>
</gene>
<keyword evidence="3" id="KW-1185">Reference proteome</keyword>
<dbReference type="AlphaFoldDB" id="W0AA25"/>
<name>W0AA25_9SPHN</name>
<feature type="region of interest" description="Disordered" evidence="1">
    <location>
        <begin position="135"/>
        <end position="165"/>
    </location>
</feature>